<dbReference type="InterPro" id="IPR016024">
    <property type="entry name" value="ARM-type_fold"/>
</dbReference>
<feature type="region of interest" description="Disordered" evidence="3">
    <location>
        <begin position="1017"/>
        <end position="1053"/>
    </location>
</feature>
<sequence length="1233" mass="136487">MEGKLDKIRKQANSKLENQKLYGQTLLAIEEAIREQNAELTATAYFGAILTTIQSAQDSTDLVGALLYLLDEVLPEVPVPILRSKFGAVIEMLDAAYEQLSNEQPIVRSIVGCYEGFLIAQDAHVWSMPVTKKCFQTLLVLSANASPKARKRAQDAVRKLLASPPPPALVHPAANITAEFVLRVLHEATKTDQHAAQQILALLQSIVQYWPPNHFTILCQTLLQLPRLNNIFLTKAAFDVFESLFDAQETDIDEEKFANLLSAICELKPAAYDERLLPTWLLMISKAYPAYSKMNPATCATDLPTVFALIFNDFQQESKNYTQIANCLSTLINYCITDDMVSEAAAGQSNGITEVIAIAESGLGVHFQSAWKQVMMVQETLFRKLHRASAPLLNNCLTLLGEIRLSPGESYKEQLDKTLGAAIATMGPDNFLAILPLNLETPANSSSVGRAFLLPLLKTYTTNTTLTYFVDELIPLGDRLAEKAESATNRELALQAKVYETLLHQIWSLAPGFCDLPLDLAQAFTDQVAERFSSLLYTQPELRPTISQALQFLVDKNQQLVKSSADDAHLLKAYGVTKAEAADNLEHMSKFAVNYLAVFFNVYSQIAPNNRGFMGEVIKSYLSVTSPQDINETFKKVLGLLSQALESGEPQTTADRSLPPPMSQTMLDLSIIMIPFLGPESAELLYNGTVSSLLDKEDAPLLQKKGYKILNHLLESPQAQPVIRAHFTELQAKLLEATLSCSTSAKKDRVKTLMLIVRLLDASDLHFIPAVMSEIVVALKDNSEKCRAFAFTALVDMGNKMKEGGVVKTSQLQGMDAGAPDGKEKTSFEANLKEFFTMLTAGLAGTTAQMIGATITALSRVFFEFKDDLPGEVASELLQTVNVFVASNNREIVKGALGYIKVCIVVLDDSILAPQLDILVDHILKCSHQNRNFKLKIRHVFERLIRRFGYDSVAHLVPEEDKKLIANIQKRRLRAKRQKNERATANDSDDEEEIANRVSAKKVTGYHDAFEEVVYGSESELEGSDDDDNDAQMGQQRSALGNPKKKAGRQQGGSTAYIRENEGGVLDFLDRSALGQISSSKPTARKSKVGASARGARSEFLENDDGRMVISDGNDGKQKAGDDDNQGKEENYYMEAVRSADGFTRDRRNRIKFKKGGKDAEDDDMEVDEGSDKKKKTPVKYERIGKEFRSKRAGGDVKRKDQADPYSYVPLNKVIKKKGKQTSRMTFTGRVKK</sequence>
<dbReference type="SUPFAM" id="SSF48371">
    <property type="entry name" value="ARM repeat"/>
    <property type="match status" value="1"/>
</dbReference>
<feature type="compositionally biased region" description="Basic and acidic residues" evidence="3">
    <location>
        <begin position="1096"/>
        <end position="1107"/>
    </location>
</feature>
<dbReference type="STRING" id="4829.A0A163LTP7"/>
<accession>A0A163LTP7</accession>
<evidence type="ECO:0000259" key="4">
    <source>
        <dbReference type="Pfam" id="PF08161"/>
    </source>
</evidence>
<proteinExistence type="predicted"/>
<keyword evidence="7" id="KW-1185">Reference proteome</keyword>
<feature type="compositionally biased region" description="Basic and acidic residues" evidence="3">
    <location>
        <begin position="1114"/>
        <end position="1131"/>
    </location>
</feature>
<keyword evidence="2" id="KW-0539">Nucleus</keyword>
<feature type="domain" description="RRP12 HEAT" evidence="4">
    <location>
        <begin position="317"/>
        <end position="605"/>
    </location>
</feature>
<dbReference type="OrthoDB" id="2192888at2759"/>
<dbReference type="PANTHER" id="PTHR48287:SF1">
    <property type="entry name" value="ARM REPEAT SUPERFAMILY PROTEIN"/>
    <property type="match status" value="1"/>
</dbReference>
<dbReference type="OMA" id="PDQMKHR"/>
<evidence type="ECO:0000256" key="3">
    <source>
        <dbReference type="SAM" id="MobiDB-lite"/>
    </source>
</evidence>
<dbReference type="Pfam" id="PF08161">
    <property type="entry name" value="RRP12_HEAT"/>
    <property type="match status" value="1"/>
</dbReference>
<evidence type="ECO:0000313" key="7">
    <source>
        <dbReference type="Proteomes" id="UP000078561"/>
    </source>
</evidence>
<comment type="subcellular location">
    <subcellularLocation>
        <location evidence="1">Nucleus</location>
    </subcellularLocation>
</comment>
<dbReference type="FunCoup" id="A0A163LTP7">
    <property type="interactions" value="407"/>
</dbReference>
<reference evidence="6" key="1">
    <citation type="submission" date="2016-04" db="EMBL/GenBank/DDBJ databases">
        <authorList>
            <person name="Evans L.H."/>
            <person name="Alamgir A."/>
            <person name="Owens N."/>
            <person name="Weber N.D."/>
            <person name="Virtaneva K."/>
            <person name="Barbian K."/>
            <person name="Babar A."/>
            <person name="Rosenke K."/>
        </authorList>
    </citation>
    <scope>NUCLEOTIDE SEQUENCE [LARGE SCALE GENOMIC DNA]</scope>
    <source>
        <strain evidence="6">CBS 101.48</strain>
    </source>
</reference>
<name>A0A163LTP7_ABSGL</name>
<gene>
    <name evidence="6" type="primary">ABSGL_01901.1 scaffold 2540</name>
</gene>
<organism evidence="6">
    <name type="scientific">Absidia glauca</name>
    <name type="common">Pin mould</name>
    <dbReference type="NCBI Taxonomy" id="4829"/>
    <lineage>
        <taxon>Eukaryota</taxon>
        <taxon>Fungi</taxon>
        <taxon>Fungi incertae sedis</taxon>
        <taxon>Mucoromycota</taxon>
        <taxon>Mucoromycotina</taxon>
        <taxon>Mucoromycetes</taxon>
        <taxon>Mucorales</taxon>
        <taxon>Cunninghamellaceae</taxon>
        <taxon>Absidia</taxon>
    </lineage>
</organism>
<feature type="compositionally biased region" description="Basic and acidic residues" evidence="3">
    <location>
        <begin position="1179"/>
        <end position="1203"/>
    </location>
</feature>
<dbReference type="AlphaFoldDB" id="A0A163LTP7"/>
<dbReference type="Pfam" id="PF25772">
    <property type="entry name" value="HEAT_RRP12_N"/>
    <property type="match status" value="1"/>
</dbReference>
<dbReference type="GO" id="GO:0005634">
    <property type="term" value="C:nucleus"/>
    <property type="evidence" value="ECO:0007669"/>
    <property type="project" value="UniProtKB-SubCell"/>
</dbReference>
<feature type="region of interest" description="Disordered" evidence="3">
    <location>
        <begin position="1075"/>
        <end position="1131"/>
    </location>
</feature>
<dbReference type="EMBL" id="LT551144">
    <property type="protein sequence ID" value="SAL96488.1"/>
    <property type="molecule type" value="Genomic_DNA"/>
</dbReference>
<dbReference type="PANTHER" id="PTHR48287">
    <property type="entry name" value="ARM REPEAT SUPERFAMILY PROTEIN"/>
    <property type="match status" value="1"/>
</dbReference>
<evidence type="ECO:0000313" key="6">
    <source>
        <dbReference type="EMBL" id="SAL96488.1"/>
    </source>
</evidence>
<protein>
    <submittedName>
        <fullName evidence="6">Uncharacterized protein</fullName>
    </submittedName>
</protein>
<feature type="compositionally biased region" description="Acidic residues" evidence="3">
    <location>
        <begin position="1019"/>
        <end position="1030"/>
    </location>
</feature>
<dbReference type="Proteomes" id="UP000078561">
    <property type="component" value="Unassembled WGS sequence"/>
</dbReference>
<feature type="domain" description="RRP12 N-terminal HEAT" evidence="5">
    <location>
        <begin position="18"/>
        <end position="250"/>
    </location>
</feature>
<feature type="compositionally biased region" description="Acidic residues" evidence="3">
    <location>
        <begin position="1160"/>
        <end position="1169"/>
    </location>
</feature>
<feature type="region of interest" description="Disordered" evidence="3">
    <location>
        <begin position="1153"/>
        <end position="1204"/>
    </location>
</feature>
<evidence type="ECO:0000256" key="1">
    <source>
        <dbReference type="ARBA" id="ARBA00004123"/>
    </source>
</evidence>
<dbReference type="InterPro" id="IPR052087">
    <property type="entry name" value="RRP12"/>
</dbReference>
<dbReference type="InterPro" id="IPR012978">
    <property type="entry name" value="HEAT_RRP12"/>
</dbReference>
<dbReference type="InterPro" id="IPR057860">
    <property type="entry name" value="HEAT_RRP12_N"/>
</dbReference>
<dbReference type="InParanoid" id="A0A163LTP7"/>
<evidence type="ECO:0000256" key="2">
    <source>
        <dbReference type="ARBA" id="ARBA00023242"/>
    </source>
</evidence>
<evidence type="ECO:0000259" key="5">
    <source>
        <dbReference type="Pfam" id="PF25772"/>
    </source>
</evidence>